<organism evidence="2 3">
    <name type="scientific">Lacisediminihabitans profunda</name>
    <dbReference type="NCBI Taxonomy" id="2594790"/>
    <lineage>
        <taxon>Bacteria</taxon>
        <taxon>Bacillati</taxon>
        <taxon>Actinomycetota</taxon>
        <taxon>Actinomycetes</taxon>
        <taxon>Micrococcales</taxon>
        <taxon>Microbacteriaceae</taxon>
        <taxon>Lacisediminihabitans</taxon>
    </lineage>
</organism>
<reference evidence="2 3" key="1">
    <citation type="submission" date="2019-08" db="EMBL/GenBank/DDBJ databases">
        <title>Bacterial whole genome sequence for Glaciihabitans sp. CHu50b-6-2.</title>
        <authorList>
            <person name="Jin L."/>
        </authorList>
    </citation>
    <scope>NUCLEOTIDE SEQUENCE [LARGE SCALE GENOMIC DNA]</scope>
    <source>
        <strain evidence="2 3">CHu50b-6-2</strain>
    </source>
</reference>
<evidence type="ECO:0000256" key="1">
    <source>
        <dbReference type="SAM" id="MobiDB-lite"/>
    </source>
</evidence>
<feature type="region of interest" description="Disordered" evidence="1">
    <location>
        <begin position="1"/>
        <end position="21"/>
    </location>
</feature>
<dbReference type="InterPro" id="IPR013211">
    <property type="entry name" value="LVIVD"/>
</dbReference>
<gene>
    <name evidence="2" type="ORF">FVP33_16330</name>
</gene>
<protein>
    <recommendedName>
        <fullName evidence="4">Methanethiol oxidase</fullName>
    </recommendedName>
</protein>
<dbReference type="AlphaFoldDB" id="A0A5C8UMQ2"/>
<accession>A0A5C8UMQ2</accession>
<name>A0A5C8UMQ2_9MICO</name>
<sequence>MTKNNDQFKPDSAAGISFVGHSDQGGRGDGCQVMVTGGHAYVSHIFSGGVSVIDVSDPRNPSTVNFIPSPPNTWSIHLQTHGDLMLVINEFDFYSQYQNESDYYGSSVNATDGRRFVAGIRVFDISHPASPREIGFMPVDGKGVHRIWWDGGRYAYASVMPWGFTDHIFAVIDLQDPTRPVEVGRWWFEGMWTDGGEVPTWTNRWALHHAVVQNDIAFCGWRDGGLVLLDVSNPEAPSMISHRNWSPPFGGGTHSGLPLLDRGLCIVPDEAIADNCEDGLKHTWVVDVSEPTNPVTISTLPTPAERDYANKGGHFGPHNVHENRAGSFQSSELIFATYQNAGVRVFDIRDQFQPVETAHYVPPTPTNWTDYRPGRPRVIHTTDVYVEQDGLMYVTDFSGGGLTILQYEGSVG</sequence>
<keyword evidence="3" id="KW-1185">Reference proteome</keyword>
<dbReference type="Proteomes" id="UP000321379">
    <property type="component" value="Unassembled WGS sequence"/>
</dbReference>
<dbReference type="RefSeq" id="WP_147784757.1">
    <property type="nucleotide sequence ID" value="NZ_VRMG01000011.1"/>
</dbReference>
<comment type="caution">
    <text evidence="2">The sequence shown here is derived from an EMBL/GenBank/DDBJ whole genome shotgun (WGS) entry which is preliminary data.</text>
</comment>
<dbReference type="EMBL" id="VRMG01000011">
    <property type="protein sequence ID" value="TXN28760.1"/>
    <property type="molecule type" value="Genomic_DNA"/>
</dbReference>
<evidence type="ECO:0000313" key="2">
    <source>
        <dbReference type="EMBL" id="TXN28760.1"/>
    </source>
</evidence>
<evidence type="ECO:0008006" key="4">
    <source>
        <dbReference type="Google" id="ProtNLM"/>
    </source>
</evidence>
<evidence type="ECO:0000313" key="3">
    <source>
        <dbReference type="Proteomes" id="UP000321379"/>
    </source>
</evidence>
<dbReference type="Pfam" id="PF08309">
    <property type="entry name" value="LVIVD"/>
    <property type="match status" value="3"/>
</dbReference>
<proteinExistence type="predicted"/>
<dbReference type="SUPFAM" id="SSF51004">
    <property type="entry name" value="C-terminal (heme d1) domain of cytochrome cd1-nitrite reductase"/>
    <property type="match status" value="1"/>
</dbReference>
<dbReference type="InterPro" id="IPR011048">
    <property type="entry name" value="Haem_d1_sf"/>
</dbReference>